<name>A0ABT3ABL7_9ALTE</name>
<protein>
    <submittedName>
        <fullName evidence="2">Nuclear transport factor 2 family protein</fullName>
    </submittedName>
</protein>
<reference evidence="2 3" key="1">
    <citation type="submission" date="2022-10" db="EMBL/GenBank/DDBJ databases">
        <title>Aestuariibacter sp. AA17 isolated from Montipora capitata coral fragment.</title>
        <authorList>
            <person name="Emsley S.A."/>
            <person name="Pfannmuller K.M."/>
            <person name="Loughran R.M."/>
            <person name="Shlafstein M."/>
            <person name="Papke E."/>
            <person name="Saw J.H."/>
            <person name="Ushijima B."/>
            <person name="Videau P."/>
        </authorList>
    </citation>
    <scope>NUCLEOTIDE SEQUENCE [LARGE SCALE GENOMIC DNA]</scope>
    <source>
        <strain evidence="2 3">AA17</strain>
    </source>
</reference>
<gene>
    <name evidence="2" type="ORF">OE749_15305</name>
</gene>
<dbReference type="Proteomes" id="UP001652504">
    <property type="component" value="Unassembled WGS sequence"/>
</dbReference>
<dbReference type="Pfam" id="PF13474">
    <property type="entry name" value="SnoaL_3"/>
    <property type="match status" value="1"/>
</dbReference>
<evidence type="ECO:0000313" key="2">
    <source>
        <dbReference type="EMBL" id="MCV2886060.1"/>
    </source>
</evidence>
<sequence>MTGSEVEKIKQLLEQWCKSTRYDEKDNILSQHLADAIIFDVLPPLQYTSTQEYRQSFDAWQPPFAIPSLFELDELVIHADSRVGFAHCLIHCGGDLPDGKTVRSTVRATFCFTKVNEAWCVAHHHISMPMSMKDE</sequence>
<dbReference type="InterPro" id="IPR032710">
    <property type="entry name" value="NTF2-like_dom_sf"/>
</dbReference>
<dbReference type="Gene3D" id="3.10.450.50">
    <property type="match status" value="1"/>
</dbReference>
<dbReference type="EMBL" id="JAOWKX010000008">
    <property type="protein sequence ID" value="MCV2886060.1"/>
    <property type="molecule type" value="Genomic_DNA"/>
</dbReference>
<evidence type="ECO:0000259" key="1">
    <source>
        <dbReference type="Pfam" id="PF13474"/>
    </source>
</evidence>
<organism evidence="2 3">
    <name type="scientific">Fluctibacter corallii</name>
    <dbReference type="NCBI Taxonomy" id="2984329"/>
    <lineage>
        <taxon>Bacteria</taxon>
        <taxon>Pseudomonadati</taxon>
        <taxon>Pseudomonadota</taxon>
        <taxon>Gammaproteobacteria</taxon>
        <taxon>Alteromonadales</taxon>
        <taxon>Alteromonadaceae</taxon>
        <taxon>Fluctibacter</taxon>
    </lineage>
</organism>
<dbReference type="InterPro" id="IPR037401">
    <property type="entry name" value="SnoaL-like"/>
</dbReference>
<dbReference type="SUPFAM" id="SSF54427">
    <property type="entry name" value="NTF2-like"/>
    <property type="match status" value="1"/>
</dbReference>
<comment type="caution">
    <text evidence="2">The sequence shown here is derived from an EMBL/GenBank/DDBJ whole genome shotgun (WGS) entry which is preliminary data.</text>
</comment>
<keyword evidence="3" id="KW-1185">Reference proteome</keyword>
<accession>A0ABT3ABL7</accession>
<evidence type="ECO:0000313" key="3">
    <source>
        <dbReference type="Proteomes" id="UP001652504"/>
    </source>
</evidence>
<proteinExistence type="predicted"/>
<feature type="domain" description="SnoaL-like" evidence="1">
    <location>
        <begin position="9"/>
        <end position="130"/>
    </location>
</feature>
<dbReference type="RefSeq" id="WP_263713348.1">
    <property type="nucleotide sequence ID" value="NZ_JAOWKX010000008.1"/>
</dbReference>